<evidence type="ECO:0000256" key="5">
    <source>
        <dbReference type="HAMAP-Rule" id="MF_00378"/>
    </source>
</evidence>
<dbReference type="InterPro" id="IPR003753">
    <property type="entry name" value="Exonuc_VII_L"/>
</dbReference>
<comment type="function">
    <text evidence="5">Bidirectionally degrades single-stranded DNA into large acid-insoluble oligonucleotides, which are then degraded further into small acid-soluble oligonucleotides.</text>
</comment>
<evidence type="ECO:0000259" key="8">
    <source>
        <dbReference type="Pfam" id="PF13742"/>
    </source>
</evidence>
<dbReference type="GO" id="GO:0003676">
    <property type="term" value="F:nucleic acid binding"/>
    <property type="evidence" value="ECO:0007669"/>
    <property type="project" value="InterPro"/>
</dbReference>
<accession>A0A7X6DQA9</accession>
<evidence type="ECO:0000313" key="9">
    <source>
        <dbReference type="EMBL" id="NKE71428.1"/>
    </source>
</evidence>
<comment type="similarity">
    <text evidence="5 6">Belongs to the XseA family.</text>
</comment>
<sequence length="461" mass="51654">MAFSPIQPSERKILTVQELTARLRSDLERTFSDLWVAGEVANLKIPSSGHVYFTLKDAASQIKGVIFRSHGRFLRFTPKEGQLVLIRGHLTLYEAKGEYQIIVDYIEPRGAGALQAAFEALKEKLRGDGLFDPGRKRPIPPLPRRIGLITSSTGAALQDLMKVLKRTELPLSILIYPVAVQGEGAADEIARALDGLNQRSRRSSGERVDLLILARGGGSLEDLWAFNEEIVARAIARSEIPVLSAVGHETDTTIADFVADLRAPTPSVAAEIVVRNAGEMLGRFYSLNAALVETIRARIQADRNHLQYEIRLLADPVRRIGQFHDRVDHLAIRLRQSFGRLLSERRAKLVHHQQGLTHLNPIDRLQALRRRLTELNLNLTQEGSDLILQRRRLLQSQMVQLNILSPLNILDRGYSITRKVPSREVVREADAVALRDQIEITLHRGKLICSVEEKTTPEDVS</sequence>
<keyword evidence="3 5" id="KW-0378">Hydrolase</keyword>
<dbReference type="PANTHER" id="PTHR30008">
    <property type="entry name" value="EXODEOXYRIBONUCLEASE 7 LARGE SUBUNIT"/>
    <property type="match status" value="1"/>
</dbReference>
<keyword evidence="1 5" id="KW-0963">Cytoplasm</keyword>
<dbReference type="Pfam" id="PF02601">
    <property type="entry name" value="Exonuc_VII_L"/>
    <property type="match status" value="1"/>
</dbReference>
<proteinExistence type="inferred from homology"/>
<dbReference type="PANTHER" id="PTHR30008:SF0">
    <property type="entry name" value="EXODEOXYRIBONUCLEASE 7 LARGE SUBUNIT"/>
    <property type="match status" value="1"/>
</dbReference>
<evidence type="ECO:0000256" key="4">
    <source>
        <dbReference type="ARBA" id="ARBA00022839"/>
    </source>
</evidence>
<dbReference type="GO" id="GO:0008855">
    <property type="term" value="F:exodeoxyribonuclease VII activity"/>
    <property type="evidence" value="ECO:0007669"/>
    <property type="project" value="UniProtKB-UniRule"/>
</dbReference>
<dbReference type="NCBIfam" id="TIGR00237">
    <property type="entry name" value="xseA"/>
    <property type="match status" value="1"/>
</dbReference>
<dbReference type="Proteomes" id="UP000534783">
    <property type="component" value="Unassembled WGS sequence"/>
</dbReference>
<evidence type="ECO:0000259" key="7">
    <source>
        <dbReference type="Pfam" id="PF02601"/>
    </source>
</evidence>
<comment type="caution">
    <text evidence="9">The sequence shown here is derived from an EMBL/GenBank/DDBJ whole genome shotgun (WGS) entry which is preliminary data.</text>
</comment>
<comment type="subcellular location">
    <subcellularLocation>
        <location evidence="5 6">Cytoplasm</location>
    </subcellularLocation>
</comment>
<keyword evidence="2 5" id="KW-0540">Nuclease</keyword>
<dbReference type="CDD" id="cd04489">
    <property type="entry name" value="ExoVII_LU_OBF"/>
    <property type="match status" value="1"/>
</dbReference>
<evidence type="ECO:0000313" key="10">
    <source>
        <dbReference type="Proteomes" id="UP000534783"/>
    </source>
</evidence>
<dbReference type="InterPro" id="IPR020579">
    <property type="entry name" value="Exonuc_VII_lsu_C"/>
</dbReference>
<dbReference type="RefSeq" id="WP_168060052.1">
    <property type="nucleotide sequence ID" value="NZ_VTOW01000002.1"/>
</dbReference>
<dbReference type="EC" id="3.1.11.6" evidence="5"/>
<feature type="domain" description="OB-fold nucleic acid binding" evidence="8">
    <location>
        <begin position="14"/>
        <end position="107"/>
    </location>
</feature>
<comment type="catalytic activity">
    <reaction evidence="5 6">
        <text>Exonucleolytic cleavage in either 5'- to 3'- or 3'- to 5'-direction to yield nucleoside 5'-phosphates.</text>
        <dbReference type="EC" id="3.1.11.6"/>
    </reaction>
</comment>
<evidence type="ECO:0000256" key="1">
    <source>
        <dbReference type="ARBA" id="ARBA00022490"/>
    </source>
</evidence>
<evidence type="ECO:0000256" key="3">
    <source>
        <dbReference type="ARBA" id="ARBA00022801"/>
    </source>
</evidence>
<dbReference type="GO" id="GO:0009318">
    <property type="term" value="C:exodeoxyribonuclease VII complex"/>
    <property type="evidence" value="ECO:0007669"/>
    <property type="project" value="UniProtKB-UniRule"/>
</dbReference>
<comment type="subunit">
    <text evidence="5">Heterooligomer composed of large and small subunits.</text>
</comment>
<dbReference type="GO" id="GO:0005737">
    <property type="term" value="C:cytoplasm"/>
    <property type="evidence" value="ECO:0007669"/>
    <property type="project" value="UniProtKB-SubCell"/>
</dbReference>
<organism evidence="9 10">
    <name type="scientific">Candidatus Manganitrophus noduliformans</name>
    <dbReference type="NCBI Taxonomy" id="2606439"/>
    <lineage>
        <taxon>Bacteria</taxon>
        <taxon>Pseudomonadati</taxon>
        <taxon>Nitrospirota</taxon>
        <taxon>Nitrospiria</taxon>
        <taxon>Candidatus Troglogloeales</taxon>
        <taxon>Candidatus Manganitrophaceae</taxon>
        <taxon>Candidatus Manganitrophus</taxon>
    </lineage>
</organism>
<dbReference type="GO" id="GO:0006308">
    <property type="term" value="P:DNA catabolic process"/>
    <property type="evidence" value="ECO:0007669"/>
    <property type="project" value="UniProtKB-UniRule"/>
</dbReference>
<evidence type="ECO:0000256" key="2">
    <source>
        <dbReference type="ARBA" id="ARBA00022722"/>
    </source>
</evidence>
<feature type="domain" description="Exonuclease VII large subunit C-terminal" evidence="7">
    <location>
        <begin position="130"/>
        <end position="449"/>
    </location>
</feature>
<dbReference type="HAMAP" id="MF_00378">
    <property type="entry name" value="Exonuc_7_L"/>
    <property type="match status" value="1"/>
</dbReference>
<dbReference type="Pfam" id="PF13742">
    <property type="entry name" value="tRNA_anti_2"/>
    <property type="match status" value="1"/>
</dbReference>
<reference evidence="9 10" key="1">
    <citation type="journal article" date="2020" name="Nature">
        <title>Bacterial chemolithoautotrophy via manganese oxidation.</title>
        <authorList>
            <person name="Yu H."/>
            <person name="Leadbetter J.R."/>
        </authorList>
    </citation>
    <scope>NUCLEOTIDE SEQUENCE [LARGE SCALE GENOMIC DNA]</scope>
    <source>
        <strain evidence="9 10">Mn-1</strain>
    </source>
</reference>
<protein>
    <recommendedName>
        <fullName evidence="5">Exodeoxyribonuclease 7 large subunit</fullName>
        <ecNumber evidence="5">3.1.11.6</ecNumber>
    </recommendedName>
    <alternativeName>
        <fullName evidence="5">Exodeoxyribonuclease VII large subunit</fullName>
        <shortName evidence="5">Exonuclease VII large subunit</shortName>
    </alternativeName>
</protein>
<dbReference type="InterPro" id="IPR025824">
    <property type="entry name" value="OB-fold_nuc-bd_dom"/>
</dbReference>
<dbReference type="AlphaFoldDB" id="A0A7X6DQA9"/>
<dbReference type="EMBL" id="VTOW01000002">
    <property type="protein sequence ID" value="NKE71428.1"/>
    <property type="molecule type" value="Genomic_DNA"/>
</dbReference>
<name>A0A7X6DQA9_9BACT</name>
<keyword evidence="4 5" id="KW-0269">Exonuclease</keyword>
<keyword evidence="10" id="KW-1185">Reference proteome</keyword>
<evidence type="ECO:0000256" key="6">
    <source>
        <dbReference type="RuleBase" id="RU004355"/>
    </source>
</evidence>
<gene>
    <name evidence="5" type="primary">xseA</name>
    <name evidence="9" type="ORF">MNODULE_11820</name>
</gene>